<organism evidence="1 2">
    <name type="scientific">Tahibacter harae</name>
    <dbReference type="NCBI Taxonomy" id="2963937"/>
    <lineage>
        <taxon>Bacteria</taxon>
        <taxon>Pseudomonadati</taxon>
        <taxon>Pseudomonadota</taxon>
        <taxon>Gammaproteobacteria</taxon>
        <taxon>Lysobacterales</taxon>
        <taxon>Rhodanobacteraceae</taxon>
        <taxon>Tahibacter</taxon>
    </lineage>
</organism>
<accession>A0ABT1QV97</accession>
<dbReference type="Proteomes" id="UP001165498">
    <property type="component" value="Unassembled WGS sequence"/>
</dbReference>
<protein>
    <submittedName>
        <fullName evidence="1">Uncharacterized protein</fullName>
    </submittedName>
</protein>
<name>A0ABT1QV97_9GAMM</name>
<sequence length="233" mass="25339">MTSSTSLEQADRELKEVLGRLQHSAAPLAELPKARKFTVSYYAVAENDWPDKYKASLRQRLQQKDGEVETELTYKVRGPAPLPAALPEVRACSCNKIGTEQETDIALALNPENNVRNAGISCSVDPRKISPLPAAFAPTSAARPCAISMTRYKLDGPTAAAGAKEDLKIEYWTFKPRSAETRALIEVSWKASIAAADEQAFRTAVAPLQEKLAALPIPGKEQMALSCDADWAP</sequence>
<dbReference type="RefSeq" id="WP_255915390.1">
    <property type="nucleotide sequence ID" value="NZ_JANFQO010000015.1"/>
</dbReference>
<dbReference type="EMBL" id="JANFQO010000015">
    <property type="protein sequence ID" value="MCQ4166198.1"/>
    <property type="molecule type" value="Genomic_DNA"/>
</dbReference>
<evidence type="ECO:0000313" key="2">
    <source>
        <dbReference type="Proteomes" id="UP001165498"/>
    </source>
</evidence>
<comment type="caution">
    <text evidence="1">The sequence shown here is derived from an EMBL/GenBank/DDBJ whole genome shotgun (WGS) entry which is preliminary data.</text>
</comment>
<keyword evidence="2" id="KW-1185">Reference proteome</keyword>
<reference evidence="1" key="1">
    <citation type="submission" date="2022-07" db="EMBL/GenBank/DDBJ databases">
        <title>Tahibacter sp., a new gammaproteobacterium isolated from the silt sample collected at pig farm.</title>
        <authorList>
            <person name="Chen H."/>
        </authorList>
    </citation>
    <scope>NUCLEOTIDE SEQUENCE</scope>
    <source>
        <strain evidence="1">P2K</strain>
    </source>
</reference>
<proteinExistence type="predicted"/>
<evidence type="ECO:0000313" key="1">
    <source>
        <dbReference type="EMBL" id="MCQ4166198.1"/>
    </source>
</evidence>
<gene>
    <name evidence="1" type="ORF">NM961_15870</name>
</gene>